<evidence type="ECO:0000313" key="2">
    <source>
        <dbReference type="EMBL" id="RJE87855.1"/>
    </source>
</evidence>
<dbReference type="PRINTS" id="PR01590">
    <property type="entry name" value="HTHFIS"/>
</dbReference>
<dbReference type="InterPro" id="IPR009057">
    <property type="entry name" value="Homeodomain-like_sf"/>
</dbReference>
<keyword evidence="3" id="KW-1185">Reference proteome</keyword>
<dbReference type="Pfam" id="PF02954">
    <property type="entry name" value="HTH_8"/>
    <property type="match status" value="1"/>
</dbReference>
<dbReference type="SUPFAM" id="SSF55781">
    <property type="entry name" value="GAF domain-like"/>
    <property type="match status" value="1"/>
</dbReference>
<dbReference type="AlphaFoldDB" id="A0A418T3V8"/>
<feature type="domain" description="DNA binding HTH" evidence="1">
    <location>
        <begin position="245"/>
        <end position="280"/>
    </location>
</feature>
<protein>
    <submittedName>
        <fullName evidence="2">GAF domain-containing protein</fullName>
    </submittedName>
</protein>
<dbReference type="Gene3D" id="3.30.450.40">
    <property type="match status" value="1"/>
</dbReference>
<proteinExistence type="predicted"/>
<gene>
    <name evidence="2" type="ORF">D3P04_02695</name>
</gene>
<dbReference type="OrthoDB" id="9805953at2"/>
<dbReference type="InterPro" id="IPR002197">
    <property type="entry name" value="HTH_Fis"/>
</dbReference>
<dbReference type="EMBL" id="QZCG01000002">
    <property type="protein sequence ID" value="RJE87855.1"/>
    <property type="molecule type" value="Genomic_DNA"/>
</dbReference>
<evidence type="ECO:0000259" key="1">
    <source>
        <dbReference type="Pfam" id="PF02954"/>
    </source>
</evidence>
<comment type="caution">
    <text evidence="2">The sequence shown here is derived from an EMBL/GenBank/DDBJ whole genome shotgun (WGS) entry which is preliminary data.</text>
</comment>
<name>A0A418T3V8_9RHOB</name>
<dbReference type="RefSeq" id="WP_119745722.1">
    <property type="nucleotide sequence ID" value="NZ_QZCG01000002.1"/>
</dbReference>
<dbReference type="InterPro" id="IPR029016">
    <property type="entry name" value="GAF-like_dom_sf"/>
</dbReference>
<dbReference type="GO" id="GO:0043565">
    <property type="term" value="F:sequence-specific DNA binding"/>
    <property type="evidence" value="ECO:0007669"/>
    <property type="project" value="InterPro"/>
</dbReference>
<organism evidence="2 3">
    <name type="scientific">Paracoccus onubensis</name>
    <dbReference type="NCBI Taxonomy" id="1675788"/>
    <lineage>
        <taxon>Bacteria</taxon>
        <taxon>Pseudomonadati</taxon>
        <taxon>Pseudomonadota</taxon>
        <taxon>Alphaproteobacteria</taxon>
        <taxon>Rhodobacterales</taxon>
        <taxon>Paracoccaceae</taxon>
        <taxon>Paracoccus</taxon>
    </lineage>
</organism>
<evidence type="ECO:0000313" key="3">
    <source>
        <dbReference type="Proteomes" id="UP000284202"/>
    </source>
</evidence>
<dbReference type="SUPFAM" id="SSF46689">
    <property type="entry name" value="Homeodomain-like"/>
    <property type="match status" value="1"/>
</dbReference>
<dbReference type="Gene3D" id="1.10.10.60">
    <property type="entry name" value="Homeodomain-like"/>
    <property type="match status" value="1"/>
</dbReference>
<reference evidence="3" key="1">
    <citation type="submission" date="2018-09" db="EMBL/GenBank/DDBJ databases">
        <title>Acidovorax cavernicola nov. sp. isolated from Gruta de las Maravillas (Aracena, Spain).</title>
        <authorList>
            <person name="Jurado V."/>
            <person name="Gutierrez-Patricio S."/>
            <person name="Gonzalez-Pimentel J.L."/>
            <person name="Miller A.Z."/>
            <person name="Laiz L."/>
            <person name="Saiz-Jimenez C."/>
        </authorList>
    </citation>
    <scope>NUCLEOTIDE SEQUENCE [LARGE SCALE GENOMIC DNA]</scope>
    <source>
        <strain evidence="3">1011MAR3C25</strain>
    </source>
</reference>
<accession>A0A418T3V8</accession>
<dbReference type="Proteomes" id="UP000284202">
    <property type="component" value="Unassembled WGS sequence"/>
</dbReference>
<sequence>MLKYGIDPADDYRPERLTQLEVSLRREALGGFLNIASSQLDQLFKLVGRDGQGILLTDAEGVVIDQRVNDSDKTQFQEWDLWNGADWSEVVQGTNGIGTCLVEKRRISIHQDEHFRARNIDLSCMSTPIWGPDGRPLAVLDVTSTRCEQNTQYNRLILSQITLMSKIVEAMYFRAIHPKSRIISISKDGGDPAALLAVDSDDIAIGATRTARRALNLDVEGDIKNIPAAELLGFNEDNPELTLNMTDRAVLLRALARSGGKVSEAARILGIGRTTIYRRMLRAGLRKSSD</sequence>